<feature type="transmembrane region" description="Helical" evidence="1">
    <location>
        <begin position="49"/>
        <end position="68"/>
    </location>
</feature>
<comment type="caution">
    <text evidence="2">The sequence shown here is derived from an EMBL/GenBank/DDBJ whole genome shotgun (WGS) entry which is preliminary data.</text>
</comment>
<dbReference type="Gene3D" id="1.20.1250.20">
    <property type="entry name" value="MFS general substrate transporter like domains"/>
    <property type="match status" value="1"/>
</dbReference>
<dbReference type="AlphaFoldDB" id="A0A7X5SCR8"/>
<keyword evidence="1" id="KW-1133">Transmembrane helix</keyword>
<dbReference type="EMBL" id="JAAGYU010002183">
    <property type="protein sequence ID" value="NEL81049.1"/>
    <property type="molecule type" value="Genomic_DNA"/>
</dbReference>
<dbReference type="Proteomes" id="UP000471082">
    <property type="component" value="Unassembled WGS sequence"/>
</dbReference>
<evidence type="ECO:0000256" key="1">
    <source>
        <dbReference type="SAM" id="Phobius"/>
    </source>
</evidence>
<sequence>PLGSITGVLVGQHFIFSGVEHTPAELAAMAPAAREAFFAAESSAVQTPYLIIGAVVVLWAILIALVRFPTGAPESDSGVAPKRARFGELLRN</sequence>
<gene>
    <name evidence="2" type="ORF">G3W61_32870</name>
</gene>
<dbReference type="InterPro" id="IPR036259">
    <property type="entry name" value="MFS_trans_sf"/>
</dbReference>
<evidence type="ECO:0000313" key="2">
    <source>
        <dbReference type="EMBL" id="NEL81049.1"/>
    </source>
</evidence>
<name>A0A7X5SCR8_XANPE</name>
<accession>A0A7X5SCR8</accession>
<keyword evidence="1" id="KW-0472">Membrane</keyword>
<evidence type="ECO:0000313" key="3">
    <source>
        <dbReference type="Proteomes" id="UP000471082"/>
    </source>
</evidence>
<reference evidence="2 3" key="1">
    <citation type="submission" date="2019-11" db="EMBL/GenBank/DDBJ databases">
        <title>Genome-resolved metagenomics to study the prevalence of co-infection and intraspecific heterogeneity among plant pathogen metapopulations.</title>
        <authorList>
            <person name="Newberry E."/>
            <person name="Bhandari R."/>
            <person name="Kemble J."/>
            <person name="Sikora E."/>
            <person name="Potnis N."/>
        </authorList>
    </citation>
    <scope>NUCLEOTIDE SEQUENCE [LARGE SCALE GENOMIC DNA]</scope>
    <source>
        <strain evidence="2">Xp_Tom_Tuscaloosa_18b</strain>
    </source>
</reference>
<feature type="non-terminal residue" evidence="2">
    <location>
        <position position="92"/>
    </location>
</feature>
<keyword evidence="1" id="KW-0812">Transmembrane</keyword>
<protein>
    <submittedName>
        <fullName evidence="2">Sugar MFS transporter</fullName>
    </submittedName>
</protein>
<feature type="non-terminal residue" evidence="2">
    <location>
        <position position="1"/>
    </location>
</feature>
<organism evidence="2 3">
    <name type="scientific">Xanthomonas perforans</name>
    <dbReference type="NCBI Taxonomy" id="442694"/>
    <lineage>
        <taxon>Bacteria</taxon>
        <taxon>Pseudomonadati</taxon>
        <taxon>Pseudomonadota</taxon>
        <taxon>Gammaproteobacteria</taxon>
        <taxon>Lysobacterales</taxon>
        <taxon>Lysobacteraceae</taxon>
        <taxon>Xanthomonas</taxon>
    </lineage>
</organism>
<proteinExistence type="predicted"/>